<feature type="transmembrane region" description="Helical" evidence="1">
    <location>
        <begin position="195"/>
        <end position="216"/>
    </location>
</feature>
<protein>
    <submittedName>
        <fullName evidence="3">Class I SAM-dependent methyltransferase</fullName>
    </submittedName>
</protein>
<accession>A0ABY4CB77</accession>
<dbReference type="Pfam" id="PF08241">
    <property type="entry name" value="Methyltransf_11"/>
    <property type="match status" value="1"/>
</dbReference>
<dbReference type="EMBL" id="CP093442">
    <property type="protein sequence ID" value="UOF02228.1"/>
    <property type="molecule type" value="Genomic_DNA"/>
</dbReference>
<organism evidence="3 4">
    <name type="scientific">Bdellovibrio reynosensis</name>
    <dbReference type="NCBI Taxonomy" id="2835041"/>
    <lineage>
        <taxon>Bacteria</taxon>
        <taxon>Pseudomonadati</taxon>
        <taxon>Bdellovibrionota</taxon>
        <taxon>Bdellovibrionia</taxon>
        <taxon>Bdellovibrionales</taxon>
        <taxon>Pseudobdellovibrionaceae</taxon>
        <taxon>Bdellovibrio</taxon>
    </lineage>
</organism>
<gene>
    <name evidence="3" type="ORF">MNR06_04600</name>
</gene>
<dbReference type="InterPro" id="IPR029063">
    <property type="entry name" value="SAM-dependent_MTases_sf"/>
</dbReference>
<sequence length="275" mass="31721">MYLLGSKDIKFYIKKWIADRNDFFKNKTVLDLPAGNGLSSKQLHDIGAKVIAADLFPEFFRVPELKCTYTDLAETLPYADQSMDFVLCQEGIEHVTDQYRVLKEFARILKTNGTLVITTPNYSNLRSRMSYLLNESELMGKIMPPNEVDSVWFNPSQKNKIYFGHVNLIGIQRLRLFAKLAGLNLVQVHANRVNYTSLMLFPILYPLISYFSWASYRRMKRKQGKEAAEKVKESFKLALSPSVLLQNHLIVEFKKVYQAETSTKESLSRAEHFVT</sequence>
<feature type="domain" description="Methyltransferase type 11" evidence="2">
    <location>
        <begin position="30"/>
        <end position="117"/>
    </location>
</feature>
<keyword evidence="1" id="KW-0812">Transmembrane</keyword>
<evidence type="ECO:0000259" key="2">
    <source>
        <dbReference type="Pfam" id="PF08241"/>
    </source>
</evidence>
<dbReference type="GO" id="GO:0008168">
    <property type="term" value="F:methyltransferase activity"/>
    <property type="evidence" value="ECO:0007669"/>
    <property type="project" value="UniProtKB-KW"/>
</dbReference>
<dbReference type="Proteomes" id="UP000830116">
    <property type="component" value="Chromosome"/>
</dbReference>
<dbReference type="InterPro" id="IPR013216">
    <property type="entry name" value="Methyltransf_11"/>
</dbReference>
<name>A0ABY4CB77_9BACT</name>
<dbReference type="PANTHER" id="PTHR43591">
    <property type="entry name" value="METHYLTRANSFERASE"/>
    <property type="match status" value="1"/>
</dbReference>
<keyword evidence="3" id="KW-0489">Methyltransferase</keyword>
<keyword evidence="1" id="KW-0472">Membrane</keyword>
<keyword evidence="4" id="KW-1185">Reference proteome</keyword>
<evidence type="ECO:0000256" key="1">
    <source>
        <dbReference type="SAM" id="Phobius"/>
    </source>
</evidence>
<evidence type="ECO:0000313" key="4">
    <source>
        <dbReference type="Proteomes" id="UP000830116"/>
    </source>
</evidence>
<keyword evidence="3" id="KW-0808">Transferase</keyword>
<reference evidence="3" key="1">
    <citation type="submission" date="2022-03" db="EMBL/GenBank/DDBJ databases">
        <title>Genome Identification and Characterization of new species Bdellovibrio reynosense LBG001 sp. nov. from a Mexico soil sample.</title>
        <authorList>
            <person name="Camilli A."/>
            <person name="Ajao Y."/>
            <person name="Guo X."/>
        </authorList>
    </citation>
    <scope>NUCLEOTIDE SEQUENCE</scope>
    <source>
        <strain evidence="3">LBG001</strain>
    </source>
</reference>
<dbReference type="RefSeq" id="WP_243539190.1">
    <property type="nucleotide sequence ID" value="NZ_CP093442.1"/>
</dbReference>
<dbReference type="CDD" id="cd02440">
    <property type="entry name" value="AdoMet_MTases"/>
    <property type="match status" value="1"/>
</dbReference>
<dbReference type="GO" id="GO:0032259">
    <property type="term" value="P:methylation"/>
    <property type="evidence" value="ECO:0007669"/>
    <property type="project" value="UniProtKB-KW"/>
</dbReference>
<evidence type="ECO:0000313" key="3">
    <source>
        <dbReference type="EMBL" id="UOF02228.1"/>
    </source>
</evidence>
<proteinExistence type="predicted"/>
<dbReference type="Gene3D" id="3.40.50.150">
    <property type="entry name" value="Vaccinia Virus protein VP39"/>
    <property type="match status" value="1"/>
</dbReference>
<keyword evidence="1" id="KW-1133">Transmembrane helix</keyword>
<dbReference type="SUPFAM" id="SSF53335">
    <property type="entry name" value="S-adenosyl-L-methionine-dependent methyltransferases"/>
    <property type="match status" value="1"/>
</dbReference>